<dbReference type="PANTHER" id="PTHR45339">
    <property type="entry name" value="HYBRID SIGNAL TRANSDUCTION HISTIDINE KINASE J"/>
    <property type="match status" value="1"/>
</dbReference>
<evidence type="ECO:0000256" key="9">
    <source>
        <dbReference type="ARBA" id="ARBA00023136"/>
    </source>
</evidence>
<feature type="domain" description="Histidine kinase" evidence="12">
    <location>
        <begin position="523"/>
        <end position="748"/>
    </location>
</feature>
<feature type="domain" description="PAC" evidence="15">
    <location>
        <begin position="453"/>
        <end position="505"/>
    </location>
</feature>
<dbReference type="SUPFAM" id="SSF55785">
    <property type="entry name" value="PYP-like sensor domain (PAS domain)"/>
    <property type="match status" value="1"/>
</dbReference>
<dbReference type="PANTHER" id="PTHR45339:SF1">
    <property type="entry name" value="HYBRID SIGNAL TRANSDUCTION HISTIDINE KINASE J"/>
    <property type="match status" value="1"/>
</dbReference>
<comment type="catalytic activity">
    <reaction evidence="1">
        <text>ATP + protein L-histidine = ADP + protein N-phospho-L-histidine.</text>
        <dbReference type="EC" id="2.7.13.3"/>
    </reaction>
</comment>
<keyword evidence="9 11" id="KW-0472">Membrane</keyword>
<dbReference type="InterPro" id="IPR000700">
    <property type="entry name" value="PAS-assoc_C"/>
</dbReference>
<evidence type="ECO:0000259" key="12">
    <source>
        <dbReference type="PROSITE" id="PS50109"/>
    </source>
</evidence>
<keyword evidence="6 11" id="KW-0812">Transmembrane</keyword>
<dbReference type="InterPro" id="IPR005467">
    <property type="entry name" value="His_kinase_dom"/>
</dbReference>
<dbReference type="Pfam" id="PF02518">
    <property type="entry name" value="HATPase_c"/>
    <property type="match status" value="1"/>
</dbReference>
<dbReference type="Pfam" id="PF02743">
    <property type="entry name" value="dCache_1"/>
    <property type="match status" value="1"/>
</dbReference>
<reference evidence="16 17" key="1">
    <citation type="submission" date="2020-01" db="EMBL/GenBank/DDBJ databases">
        <title>Genome sequence of Desulfovibrio aerotolerans DSM 16695(T).</title>
        <authorList>
            <person name="Karnachuk O."/>
            <person name="Avakyan M."/>
            <person name="Mardanov A."/>
            <person name="Kadnikov V."/>
            <person name="Ravin N."/>
        </authorList>
    </citation>
    <scope>NUCLEOTIDE SEQUENCE [LARGE SCALE GENOMIC DNA]</scope>
    <source>
        <strain evidence="16 17">DSM 16695</strain>
    </source>
</reference>
<evidence type="ECO:0000256" key="8">
    <source>
        <dbReference type="ARBA" id="ARBA00023012"/>
    </source>
</evidence>
<accession>A0A7C9IVD0</accession>
<dbReference type="InterPro" id="IPR036097">
    <property type="entry name" value="HisK_dim/P_sf"/>
</dbReference>
<dbReference type="EMBL" id="WVUD01000005">
    <property type="protein sequence ID" value="MYL82502.1"/>
    <property type="molecule type" value="Genomic_DNA"/>
</dbReference>
<dbReference type="SMART" id="SM00388">
    <property type="entry name" value="HisKA"/>
    <property type="match status" value="1"/>
</dbReference>
<evidence type="ECO:0000256" key="2">
    <source>
        <dbReference type="ARBA" id="ARBA00004651"/>
    </source>
</evidence>
<dbReference type="NCBIfam" id="TIGR00229">
    <property type="entry name" value="sensory_box"/>
    <property type="match status" value="1"/>
</dbReference>
<dbReference type="OrthoDB" id="5485866at2"/>
<feature type="domain" description="PAS" evidence="14">
    <location>
        <begin position="376"/>
        <end position="436"/>
    </location>
</feature>
<evidence type="ECO:0000313" key="17">
    <source>
        <dbReference type="Proteomes" id="UP000482487"/>
    </source>
</evidence>
<protein>
    <recommendedName>
        <fullName evidence="3">histidine kinase</fullName>
        <ecNumber evidence="3">2.7.13.3</ecNumber>
    </recommendedName>
</protein>
<dbReference type="PRINTS" id="PR00344">
    <property type="entry name" value="BCTRLSENSOR"/>
</dbReference>
<evidence type="ECO:0000256" key="7">
    <source>
        <dbReference type="ARBA" id="ARBA00022989"/>
    </source>
</evidence>
<evidence type="ECO:0000256" key="4">
    <source>
        <dbReference type="ARBA" id="ARBA00022475"/>
    </source>
</evidence>
<dbReference type="Pfam" id="PF00512">
    <property type="entry name" value="HisKA"/>
    <property type="match status" value="1"/>
</dbReference>
<keyword evidence="17" id="KW-1185">Reference proteome</keyword>
<keyword evidence="8" id="KW-0902">Two-component regulatory system</keyword>
<dbReference type="CDD" id="cd16922">
    <property type="entry name" value="HATPase_EvgS-ArcB-TorS-like"/>
    <property type="match status" value="1"/>
</dbReference>
<dbReference type="PROSITE" id="PS50112">
    <property type="entry name" value="PAS"/>
    <property type="match status" value="1"/>
</dbReference>
<dbReference type="Gene3D" id="3.40.50.2300">
    <property type="match status" value="1"/>
</dbReference>
<dbReference type="InterPro" id="IPR001789">
    <property type="entry name" value="Sig_transdc_resp-reg_receiver"/>
</dbReference>
<evidence type="ECO:0000259" key="14">
    <source>
        <dbReference type="PROSITE" id="PS50112"/>
    </source>
</evidence>
<dbReference type="InterPro" id="IPR011006">
    <property type="entry name" value="CheY-like_superfamily"/>
</dbReference>
<dbReference type="CDD" id="cd17546">
    <property type="entry name" value="REC_hyHK_CKI1_RcsC-like"/>
    <property type="match status" value="1"/>
</dbReference>
<dbReference type="InterPro" id="IPR004358">
    <property type="entry name" value="Sig_transdc_His_kin-like_C"/>
</dbReference>
<dbReference type="Gene3D" id="1.10.287.130">
    <property type="match status" value="1"/>
</dbReference>
<evidence type="ECO:0000256" key="5">
    <source>
        <dbReference type="ARBA" id="ARBA00022553"/>
    </source>
</evidence>
<dbReference type="SMART" id="SM00448">
    <property type="entry name" value="REC"/>
    <property type="match status" value="1"/>
</dbReference>
<gene>
    <name evidence="16" type="ORF">GTA51_05035</name>
</gene>
<proteinExistence type="predicted"/>
<dbReference type="AlphaFoldDB" id="A0A7C9IVD0"/>
<dbReference type="InterPro" id="IPR000014">
    <property type="entry name" value="PAS"/>
</dbReference>
<dbReference type="PROSITE" id="PS50109">
    <property type="entry name" value="HIS_KIN"/>
    <property type="match status" value="1"/>
</dbReference>
<keyword evidence="4" id="KW-1003">Cell membrane</keyword>
<dbReference type="CDD" id="cd18774">
    <property type="entry name" value="PDC2_HK_sensor"/>
    <property type="match status" value="1"/>
</dbReference>
<evidence type="ECO:0000259" key="13">
    <source>
        <dbReference type="PROSITE" id="PS50110"/>
    </source>
</evidence>
<dbReference type="SUPFAM" id="SSF55874">
    <property type="entry name" value="ATPase domain of HSP90 chaperone/DNA topoisomerase II/histidine kinase"/>
    <property type="match status" value="1"/>
</dbReference>
<name>A0A7C9IVD0_9BACT</name>
<comment type="subcellular location">
    <subcellularLocation>
        <location evidence="2">Cell membrane</location>
        <topology evidence="2">Multi-pass membrane protein</topology>
    </subcellularLocation>
</comment>
<keyword evidence="5 10" id="KW-0597">Phosphoprotein</keyword>
<dbReference type="GO" id="GO:0005886">
    <property type="term" value="C:plasma membrane"/>
    <property type="evidence" value="ECO:0007669"/>
    <property type="project" value="UniProtKB-SubCell"/>
</dbReference>
<evidence type="ECO:0000256" key="3">
    <source>
        <dbReference type="ARBA" id="ARBA00012438"/>
    </source>
</evidence>
<dbReference type="SUPFAM" id="SSF47384">
    <property type="entry name" value="Homodimeric domain of signal transducing histidine kinase"/>
    <property type="match status" value="1"/>
</dbReference>
<dbReference type="CDD" id="cd00130">
    <property type="entry name" value="PAS"/>
    <property type="match status" value="1"/>
</dbReference>
<dbReference type="PROSITE" id="PS50113">
    <property type="entry name" value="PAC"/>
    <property type="match status" value="1"/>
</dbReference>
<dbReference type="SMART" id="SM00387">
    <property type="entry name" value="HATPase_c"/>
    <property type="match status" value="1"/>
</dbReference>
<dbReference type="Proteomes" id="UP000482487">
    <property type="component" value="Unassembled WGS sequence"/>
</dbReference>
<dbReference type="InterPro" id="IPR003661">
    <property type="entry name" value="HisK_dim/P_dom"/>
</dbReference>
<dbReference type="CDD" id="cd18773">
    <property type="entry name" value="PDC1_HK_sensor"/>
    <property type="match status" value="1"/>
</dbReference>
<dbReference type="Gene3D" id="3.30.450.20">
    <property type="entry name" value="PAS domain"/>
    <property type="match status" value="2"/>
</dbReference>
<dbReference type="InterPro" id="IPR035965">
    <property type="entry name" value="PAS-like_dom_sf"/>
</dbReference>
<dbReference type="EC" id="2.7.13.3" evidence="3"/>
<feature type="modified residue" description="4-aspartylphosphate" evidence="10">
    <location>
        <position position="819"/>
    </location>
</feature>
<evidence type="ECO:0000256" key="10">
    <source>
        <dbReference type="PROSITE-ProRule" id="PRU00169"/>
    </source>
</evidence>
<organism evidence="16 17">
    <name type="scientific">Solidesulfovibrio aerotolerans</name>
    <dbReference type="NCBI Taxonomy" id="295255"/>
    <lineage>
        <taxon>Bacteria</taxon>
        <taxon>Pseudomonadati</taxon>
        <taxon>Thermodesulfobacteriota</taxon>
        <taxon>Desulfovibrionia</taxon>
        <taxon>Desulfovibrionales</taxon>
        <taxon>Desulfovibrionaceae</taxon>
        <taxon>Solidesulfovibrio</taxon>
    </lineage>
</organism>
<comment type="caution">
    <text evidence="16">The sequence shown here is derived from an EMBL/GenBank/DDBJ whole genome shotgun (WGS) entry which is preliminary data.</text>
</comment>
<evidence type="ECO:0000256" key="6">
    <source>
        <dbReference type="ARBA" id="ARBA00022692"/>
    </source>
</evidence>
<evidence type="ECO:0000259" key="15">
    <source>
        <dbReference type="PROSITE" id="PS50113"/>
    </source>
</evidence>
<dbReference type="CDD" id="cd00082">
    <property type="entry name" value="HisKA"/>
    <property type="match status" value="1"/>
</dbReference>
<dbReference type="InterPro" id="IPR013656">
    <property type="entry name" value="PAS_4"/>
</dbReference>
<evidence type="ECO:0000313" key="16">
    <source>
        <dbReference type="EMBL" id="MYL82502.1"/>
    </source>
</evidence>
<evidence type="ECO:0000256" key="11">
    <source>
        <dbReference type="SAM" id="Phobius"/>
    </source>
</evidence>
<keyword evidence="7 11" id="KW-1133">Transmembrane helix</keyword>
<dbReference type="InterPro" id="IPR036890">
    <property type="entry name" value="HATPase_C_sf"/>
</dbReference>
<dbReference type="GO" id="GO:0000155">
    <property type="term" value="F:phosphorelay sensor kinase activity"/>
    <property type="evidence" value="ECO:0007669"/>
    <property type="project" value="InterPro"/>
</dbReference>
<feature type="transmembrane region" description="Helical" evidence="11">
    <location>
        <begin position="282"/>
        <end position="301"/>
    </location>
</feature>
<dbReference type="InterPro" id="IPR003594">
    <property type="entry name" value="HATPase_dom"/>
</dbReference>
<dbReference type="Pfam" id="PF08448">
    <property type="entry name" value="PAS_4"/>
    <property type="match status" value="1"/>
</dbReference>
<dbReference type="FunFam" id="3.30.565.10:FF:000010">
    <property type="entry name" value="Sensor histidine kinase RcsC"/>
    <property type="match status" value="1"/>
</dbReference>
<dbReference type="SMART" id="SM00091">
    <property type="entry name" value="PAS"/>
    <property type="match status" value="1"/>
</dbReference>
<evidence type="ECO:0000256" key="1">
    <source>
        <dbReference type="ARBA" id="ARBA00000085"/>
    </source>
</evidence>
<dbReference type="SUPFAM" id="SSF52172">
    <property type="entry name" value="CheY-like"/>
    <property type="match status" value="1"/>
</dbReference>
<dbReference type="InterPro" id="IPR033479">
    <property type="entry name" value="dCache_1"/>
</dbReference>
<feature type="domain" description="Response regulatory" evidence="13">
    <location>
        <begin position="770"/>
        <end position="889"/>
    </location>
</feature>
<dbReference type="Pfam" id="PF00072">
    <property type="entry name" value="Response_reg"/>
    <property type="match status" value="1"/>
</dbReference>
<dbReference type="PROSITE" id="PS50110">
    <property type="entry name" value="RESPONSE_REGULATORY"/>
    <property type="match status" value="1"/>
</dbReference>
<feature type="transmembrane region" description="Helical" evidence="11">
    <location>
        <begin position="12"/>
        <end position="36"/>
    </location>
</feature>
<dbReference type="RefSeq" id="WP_160959220.1">
    <property type="nucleotide sequence ID" value="NZ_WVUD01000005.1"/>
</dbReference>
<sequence length="910" mass="98301">MHNAAAAHRPRTIRLWLTGLVVACVLPVWVCAGYFVHSVYTGKKALIQGHLLEIARNLALDADRELSVVLAVAEGLATSPALQNDDFEALRRQVRMLLAGYPDSDVIVANADGQQVFNSFLPPGSALPRRNVPEIVQRVFATGKPAIGNVFRGAVTGRALISLDMPVYKDGTVRYDLAITVPAARFTGMLLAERLSQGWAAVILDTKGVVVARSRDNDRWVGQSAVHLLPGRGPDTPADVAFETTNLDGVAVLAAFSQAEDSGWSAVVSVPQAILLAEVRQWLWWTGGGALVLSLGGIALATSLARRIAHSITVLVKPAEELGSGRPIMPGRSDLAETEALARALTSAAALLTRRAKERQDADAARHAAEVRLAEREHIFRIVADNSHNWEFWNDPDGQCRWVSPACARIAGRPPQAFLGPSGLTIRDVLHPDDQERWDAHFLEHPDGLPAHEEMPFRVVHSDGRIVHIGHVCSRLTGPGGEELGRRGSNRDITEQYRYEQELLRAKELADAGSRAKSEFLANMSHEIRTPINGVMGMLQLLQTTALNTEQQEYVAMATRGTSRLNRLLSDILDLSKIESGSLVVRETTFGLEDIKQAVLDIFAPMARQKHLGLTFELSCSLPASVRGDDARLRQILLNLVGNAVKYTEAGAIQVTVAAASPTAAVVPGVPLDVVFTVADTGRGIPADKLDAIFKPFVQVDGTYTRQGGVGLGLAIVKRLTELLGGTIDVQSWVGSGTTMCVTLPLTPIEAVVAPTAEAKHLPLAPPGCTVLLVEDDDMNRSAASRMLHKVGYAVREAPNGSAALAILAREPVSLILMDVQMPVMDGLEATRRIRADVSGLFDPTVPIIAMTAFAMPGDRETFLEAGMDDYLAKPVNVSELLDVMRRALERRPGRIDCRPYAGTEPQEKA</sequence>
<dbReference type="Gene3D" id="3.30.565.10">
    <property type="entry name" value="Histidine kinase-like ATPase, C-terminal domain"/>
    <property type="match status" value="1"/>
</dbReference>